<feature type="transmembrane region" description="Helical" evidence="1">
    <location>
        <begin position="59"/>
        <end position="81"/>
    </location>
</feature>
<gene>
    <name evidence="3" type="ORF">J40TS1_36920</name>
</gene>
<name>A0A920CZ43_9BACL</name>
<dbReference type="InterPro" id="IPR053150">
    <property type="entry name" value="Teicoplanin_resist-assoc"/>
</dbReference>
<protein>
    <recommendedName>
        <fullName evidence="2">VanZ-like domain-containing protein</fullName>
    </recommendedName>
</protein>
<comment type="caution">
    <text evidence="3">The sequence shown here is derived from an EMBL/GenBank/DDBJ whole genome shotgun (WGS) entry which is preliminary data.</text>
</comment>
<dbReference type="InterPro" id="IPR006976">
    <property type="entry name" value="VanZ-like"/>
</dbReference>
<dbReference type="PANTHER" id="PTHR36834:SF1">
    <property type="entry name" value="INTEGRAL MEMBRANE PROTEIN"/>
    <property type="match status" value="1"/>
</dbReference>
<dbReference type="Proteomes" id="UP000683139">
    <property type="component" value="Unassembled WGS sequence"/>
</dbReference>
<keyword evidence="1" id="KW-0472">Membrane</keyword>
<keyword evidence="1" id="KW-1133">Transmembrane helix</keyword>
<feature type="transmembrane region" description="Helical" evidence="1">
    <location>
        <begin position="117"/>
        <end position="137"/>
    </location>
</feature>
<dbReference type="EMBL" id="BOSE01000007">
    <property type="protein sequence ID" value="GIP18050.1"/>
    <property type="molecule type" value="Genomic_DNA"/>
</dbReference>
<keyword evidence="4" id="KW-1185">Reference proteome</keyword>
<dbReference type="RefSeq" id="WP_213518025.1">
    <property type="nucleotide sequence ID" value="NZ_BOSE01000007.1"/>
</dbReference>
<evidence type="ECO:0000259" key="2">
    <source>
        <dbReference type="Pfam" id="PF04892"/>
    </source>
</evidence>
<feature type="transmembrane region" description="Helical" evidence="1">
    <location>
        <begin position="7"/>
        <end position="27"/>
    </location>
</feature>
<sequence length="148" mass="16653">MHKYQSAALLLLLGYTAFLTYLMLFGFGRYPYTDYSYNLVPFATIRHFLNIDQFNTNTWVINLFGNIGVFIPFGILLPAACLKQGLKAYGIFLIALIALELAQLISKRGSLDIDDILLNSLGFLIGYLIYCAGRAYIFDKGAKRNDSN</sequence>
<dbReference type="AlphaFoldDB" id="A0A920CZ43"/>
<dbReference type="Pfam" id="PF04892">
    <property type="entry name" value="VanZ"/>
    <property type="match status" value="1"/>
</dbReference>
<feature type="transmembrane region" description="Helical" evidence="1">
    <location>
        <begin position="88"/>
        <end position="105"/>
    </location>
</feature>
<feature type="domain" description="VanZ-like" evidence="2">
    <location>
        <begin position="14"/>
        <end position="131"/>
    </location>
</feature>
<evidence type="ECO:0000313" key="3">
    <source>
        <dbReference type="EMBL" id="GIP18050.1"/>
    </source>
</evidence>
<evidence type="ECO:0000313" key="4">
    <source>
        <dbReference type="Proteomes" id="UP000683139"/>
    </source>
</evidence>
<keyword evidence="1" id="KW-0812">Transmembrane</keyword>
<reference evidence="3" key="1">
    <citation type="submission" date="2021-03" db="EMBL/GenBank/DDBJ databases">
        <title>Antimicrobial resistance genes in bacteria isolated from Japanese honey, and their potential for conferring macrolide and lincosamide resistance in the American foulbrood pathogen Paenibacillus larvae.</title>
        <authorList>
            <person name="Okamoto M."/>
            <person name="Kumagai M."/>
            <person name="Kanamori H."/>
            <person name="Takamatsu D."/>
        </authorList>
    </citation>
    <scope>NUCLEOTIDE SEQUENCE</scope>
    <source>
        <strain evidence="3">J40TS1</strain>
    </source>
</reference>
<organism evidence="3 4">
    <name type="scientific">Paenibacillus montaniterrae</name>
    <dbReference type="NCBI Taxonomy" id="429341"/>
    <lineage>
        <taxon>Bacteria</taxon>
        <taxon>Bacillati</taxon>
        <taxon>Bacillota</taxon>
        <taxon>Bacilli</taxon>
        <taxon>Bacillales</taxon>
        <taxon>Paenibacillaceae</taxon>
        <taxon>Paenibacillus</taxon>
    </lineage>
</organism>
<dbReference type="PANTHER" id="PTHR36834">
    <property type="entry name" value="MEMBRANE PROTEIN-RELATED"/>
    <property type="match status" value="1"/>
</dbReference>
<proteinExistence type="predicted"/>
<accession>A0A920CZ43</accession>
<evidence type="ECO:0000256" key="1">
    <source>
        <dbReference type="SAM" id="Phobius"/>
    </source>
</evidence>